<dbReference type="SUPFAM" id="SSF159774">
    <property type="entry name" value="YerB-like"/>
    <property type="match status" value="1"/>
</dbReference>
<feature type="domain" description="DUF3048" evidence="2">
    <location>
        <begin position="207"/>
        <end position="316"/>
    </location>
</feature>
<dbReference type="Pfam" id="PF11258">
    <property type="entry name" value="DUF3048"/>
    <property type="match status" value="1"/>
</dbReference>
<feature type="domain" description="DUF3048" evidence="1">
    <location>
        <begin position="38"/>
        <end position="180"/>
    </location>
</feature>
<accession>A0ABS4S866</accession>
<proteinExistence type="predicted"/>
<protein>
    <recommendedName>
        <fullName evidence="5">Lipoprotein YerB</fullName>
    </recommendedName>
</protein>
<dbReference type="InterPro" id="IPR035328">
    <property type="entry name" value="DUF3048_C"/>
</dbReference>
<dbReference type="Proteomes" id="UP001519294">
    <property type="component" value="Unassembled WGS sequence"/>
</dbReference>
<dbReference type="EMBL" id="JAGIKX010000012">
    <property type="protein sequence ID" value="MBP2257687.1"/>
    <property type="molecule type" value="Genomic_DNA"/>
</dbReference>
<gene>
    <name evidence="3" type="ORF">J2Z81_001641</name>
</gene>
<dbReference type="InterPro" id="IPR021416">
    <property type="entry name" value="DUF3048_N"/>
</dbReference>
<dbReference type="Gene3D" id="3.50.90.10">
    <property type="entry name" value="YerB-like"/>
    <property type="match status" value="1"/>
</dbReference>
<dbReference type="InterPro" id="IPR023158">
    <property type="entry name" value="YerB-like_sf"/>
</dbReference>
<comment type="caution">
    <text evidence="3">The sequence shown here is derived from an EMBL/GenBank/DDBJ whole genome shotgun (WGS) entry which is preliminary data.</text>
</comment>
<organism evidence="3 4">
    <name type="scientific">Virgibacillus alimentarius</name>
    <dbReference type="NCBI Taxonomy" id="698769"/>
    <lineage>
        <taxon>Bacteria</taxon>
        <taxon>Bacillati</taxon>
        <taxon>Bacillota</taxon>
        <taxon>Bacilli</taxon>
        <taxon>Bacillales</taxon>
        <taxon>Bacillaceae</taxon>
        <taxon>Virgibacillus</taxon>
    </lineage>
</organism>
<evidence type="ECO:0000259" key="1">
    <source>
        <dbReference type="Pfam" id="PF11258"/>
    </source>
</evidence>
<evidence type="ECO:0000313" key="4">
    <source>
        <dbReference type="Proteomes" id="UP001519294"/>
    </source>
</evidence>
<evidence type="ECO:0008006" key="5">
    <source>
        <dbReference type="Google" id="ProtNLM"/>
    </source>
</evidence>
<evidence type="ECO:0000313" key="3">
    <source>
        <dbReference type="EMBL" id="MBP2257687.1"/>
    </source>
</evidence>
<name>A0ABS4S866_9BACI</name>
<dbReference type="RefSeq" id="WP_051681344.1">
    <property type="nucleotide sequence ID" value="NZ_JAGIKX010000012.1"/>
</dbReference>
<reference evidence="3 4" key="1">
    <citation type="submission" date="2021-03" db="EMBL/GenBank/DDBJ databases">
        <title>Genomic Encyclopedia of Type Strains, Phase IV (KMG-IV): sequencing the most valuable type-strain genomes for metagenomic binning, comparative biology and taxonomic classification.</title>
        <authorList>
            <person name="Goeker M."/>
        </authorList>
    </citation>
    <scope>NUCLEOTIDE SEQUENCE [LARGE SCALE GENOMIC DNA]</scope>
    <source>
        <strain evidence="3 4">DSM 25790</strain>
    </source>
</reference>
<keyword evidence="4" id="KW-1185">Reference proteome</keyword>
<dbReference type="PROSITE" id="PS51257">
    <property type="entry name" value="PROKAR_LIPOPROTEIN"/>
    <property type="match status" value="1"/>
</dbReference>
<evidence type="ECO:0000259" key="2">
    <source>
        <dbReference type="Pfam" id="PF17479"/>
    </source>
</evidence>
<dbReference type="Pfam" id="PF17479">
    <property type="entry name" value="DUF3048_C"/>
    <property type="match status" value="1"/>
</dbReference>
<sequence length="334" mass="38231">MMNKRIIWIFLFGFIILLSACSGEKEETDDYDHGFYPLTGLETKEGANDRIVSVMVNNHLHARPQSGLSKADIVFEILAEGDITRFLALFQSEKPEVVGPVRSAREYYFELADRYGTLYIHHGAAKSIDKMIQARGIEHLDGGYYDNDKHLFKREDFRKAPHNSYLQFDAVYEEAEVKGYDITCDYKPLPFLEKSKKITGEPAQDVEITYGTNTQDKVTYHYNSEEEIYTRFNGQEQMIDLHSEKPIKTTNIFIVEADHEVIDEEGRRAIDLESGGNAYLLQKGKVKNIKWINQRGRIIPEQDGQDIGFIPGKTWVNIVPSDPGIHQSVNISKD</sequence>